<dbReference type="AlphaFoldDB" id="A0A941ITL8"/>
<comment type="caution">
    <text evidence="1">The sequence shown here is derived from an EMBL/GenBank/DDBJ whole genome shotgun (WGS) entry which is preliminary data.</text>
</comment>
<proteinExistence type="predicted"/>
<sequence length="297" mass="29809">ATTVPVAAGDAGAWRVQPTATVSISVINKGPDAITLLSGATMTGQGLIRPAALRPSGSALLRPGASGRLTGAITVDCGVGVAAQGSAVASNSAQTTPLRLLVHARTESGTVVAASVAIGATGEAVRERVCQQQGNAVTAAFPEFVDLSRHSVTVTVSVRSRSAQSFSYDLLAGYVIGGETTPGEMSSAWTLTLIDGVPVLDALPADILGLQIPGARLTDIAVSGSTGGTLDPNAGISATFTVRVASCPSQVPASDIDSLQFVVFLDDGGRPAYFQTYHIGLGDLVAEACVLPAPTGG</sequence>
<protein>
    <submittedName>
        <fullName evidence="1">Uncharacterized protein</fullName>
    </submittedName>
</protein>
<reference evidence="1" key="1">
    <citation type="submission" date="2021-04" db="EMBL/GenBank/DDBJ databases">
        <title>Genome based classification of Actinospica acidithermotolerans sp. nov., an actinobacterium isolated from an Indonesian hot spring.</title>
        <authorList>
            <person name="Kusuma A.B."/>
            <person name="Putra K.E."/>
            <person name="Nafisah S."/>
            <person name="Loh J."/>
            <person name="Nouioui I."/>
            <person name="Goodfellow M."/>
        </authorList>
    </citation>
    <scope>NUCLEOTIDE SEQUENCE</scope>
    <source>
        <strain evidence="1">CSCA 57</strain>
    </source>
</reference>
<dbReference type="EMBL" id="JAGSOG010000230">
    <property type="protein sequence ID" value="MBR7837777.1"/>
    <property type="molecule type" value="Genomic_DNA"/>
</dbReference>
<feature type="non-terminal residue" evidence="1">
    <location>
        <position position="1"/>
    </location>
</feature>
<dbReference type="Proteomes" id="UP000675781">
    <property type="component" value="Unassembled WGS sequence"/>
</dbReference>
<gene>
    <name evidence="1" type="ORF">KDL01_31170</name>
</gene>
<evidence type="ECO:0000313" key="1">
    <source>
        <dbReference type="EMBL" id="MBR7837777.1"/>
    </source>
</evidence>
<organism evidence="1 2">
    <name type="scientific">Actinospica durhamensis</name>
    <dbReference type="NCBI Taxonomy" id="1508375"/>
    <lineage>
        <taxon>Bacteria</taxon>
        <taxon>Bacillati</taxon>
        <taxon>Actinomycetota</taxon>
        <taxon>Actinomycetes</taxon>
        <taxon>Catenulisporales</taxon>
        <taxon>Actinospicaceae</taxon>
        <taxon>Actinospica</taxon>
    </lineage>
</organism>
<keyword evidence="2" id="KW-1185">Reference proteome</keyword>
<dbReference type="RefSeq" id="WP_212532243.1">
    <property type="nucleotide sequence ID" value="NZ_JAGSOG010000230.1"/>
</dbReference>
<name>A0A941ITL8_9ACTN</name>
<evidence type="ECO:0000313" key="2">
    <source>
        <dbReference type="Proteomes" id="UP000675781"/>
    </source>
</evidence>
<accession>A0A941ITL8</accession>